<dbReference type="InterPro" id="IPR018113">
    <property type="entry name" value="PTrfase_EIIB_Cys"/>
</dbReference>
<keyword evidence="7 12" id="KW-0812">Transmembrane</keyword>
<feature type="transmembrane region" description="Helical" evidence="12">
    <location>
        <begin position="373"/>
        <end position="393"/>
    </location>
</feature>
<dbReference type="Proteomes" id="UP000614200">
    <property type="component" value="Unassembled WGS sequence"/>
</dbReference>
<organism evidence="16 17">
    <name type="scientific">Fusibacter ferrireducens</name>
    <dbReference type="NCBI Taxonomy" id="2785058"/>
    <lineage>
        <taxon>Bacteria</taxon>
        <taxon>Bacillati</taxon>
        <taxon>Bacillota</taxon>
        <taxon>Clostridia</taxon>
        <taxon>Eubacteriales</taxon>
        <taxon>Eubacteriales Family XII. Incertae Sedis</taxon>
        <taxon>Fusibacter</taxon>
    </lineage>
</organism>
<feature type="transmembrane region" description="Helical" evidence="12">
    <location>
        <begin position="160"/>
        <end position="180"/>
    </location>
</feature>
<evidence type="ECO:0000256" key="9">
    <source>
        <dbReference type="ARBA" id="ARBA00022989"/>
    </source>
</evidence>
<reference evidence="16 17" key="1">
    <citation type="submission" date="2020-11" db="EMBL/GenBank/DDBJ databases">
        <title>Fusibacter basophilias sp. nov.</title>
        <authorList>
            <person name="Qiu D."/>
        </authorList>
    </citation>
    <scope>NUCLEOTIDE SEQUENCE [LARGE SCALE GENOMIC DNA]</scope>
    <source>
        <strain evidence="16 17">Q10-2</strain>
    </source>
</reference>
<dbReference type="InterPro" id="IPR001996">
    <property type="entry name" value="PTS_IIB_1"/>
</dbReference>
<dbReference type="Gene3D" id="2.70.70.10">
    <property type="entry name" value="Glucose Permease (Domain IIA)"/>
    <property type="match status" value="1"/>
</dbReference>
<dbReference type="PROSITE" id="PS00371">
    <property type="entry name" value="PTS_EIIA_TYPE_1_HIS"/>
    <property type="match status" value="1"/>
</dbReference>
<dbReference type="InterPro" id="IPR050558">
    <property type="entry name" value="PTS_Sugar-Specific_Components"/>
</dbReference>
<dbReference type="InterPro" id="IPR011297">
    <property type="entry name" value="PTS_IIABC_b_glu"/>
</dbReference>
<evidence type="ECO:0000313" key="16">
    <source>
        <dbReference type="EMBL" id="MBF4694166.1"/>
    </source>
</evidence>
<evidence type="ECO:0000259" key="14">
    <source>
        <dbReference type="PROSITE" id="PS51098"/>
    </source>
</evidence>
<feature type="transmembrane region" description="Helical" evidence="12">
    <location>
        <begin position="192"/>
        <end position="210"/>
    </location>
</feature>
<protein>
    <submittedName>
        <fullName evidence="16">PTS glucose transporter subunit IIA</fullName>
    </submittedName>
</protein>
<feature type="transmembrane region" description="Helical" evidence="12">
    <location>
        <begin position="127"/>
        <end position="154"/>
    </location>
</feature>
<dbReference type="Pfam" id="PF02378">
    <property type="entry name" value="PTS_EIIC"/>
    <property type="match status" value="1"/>
</dbReference>
<dbReference type="NCBIfam" id="TIGR01995">
    <property type="entry name" value="PTS-II-ABC-beta"/>
    <property type="match status" value="1"/>
</dbReference>
<keyword evidence="10 12" id="KW-0472">Membrane</keyword>
<keyword evidence="3" id="KW-1003">Cell membrane</keyword>
<evidence type="ECO:0000313" key="17">
    <source>
        <dbReference type="Proteomes" id="UP000614200"/>
    </source>
</evidence>
<evidence type="ECO:0000256" key="3">
    <source>
        <dbReference type="ARBA" id="ARBA00022475"/>
    </source>
</evidence>
<evidence type="ECO:0000256" key="8">
    <source>
        <dbReference type="ARBA" id="ARBA00022777"/>
    </source>
</evidence>
<dbReference type="PANTHER" id="PTHR30175:SF1">
    <property type="entry name" value="PTS SYSTEM ARBUTIN-, CELLOBIOSE-, AND SALICIN-SPECIFIC EIIBC COMPONENT-RELATED"/>
    <property type="match status" value="1"/>
</dbReference>
<feature type="active site" description="Phosphocysteine intermediate; for EIIB activity" evidence="11">
    <location>
        <position position="43"/>
    </location>
</feature>
<dbReference type="SUPFAM" id="SSF51261">
    <property type="entry name" value="Duplicated hybrid motif"/>
    <property type="match status" value="1"/>
</dbReference>
<feature type="transmembrane region" description="Helical" evidence="12">
    <location>
        <begin position="405"/>
        <end position="428"/>
    </location>
</feature>
<dbReference type="InterPro" id="IPR003352">
    <property type="entry name" value="PTS_EIIC"/>
</dbReference>
<name>A0ABR9ZUL7_9FIRM</name>
<feature type="transmembrane region" description="Helical" evidence="12">
    <location>
        <begin position="440"/>
        <end position="461"/>
    </location>
</feature>
<feature type="domain" description="PTS EIIA type-1" evidence="13">
    <location>
        <begin position="499"/>
        <end position="603"/>
    </location>
</feature>
<evidence type="ECO:0000256" key="1">
    <source>
        <dbReference type="ARBA" id="ARBA00004651"/>
    </source>
</evidence>
<evidence type="ECO:0000256" key="12">
    <source>
        <dbReference type="SAM" id="Phobius"/>
    </source>
</evidence>
<keyword evidence="6" id="KW-0598">Phosphotransferase system</keyword>
<gene>
    <name evidence="16" type="ORF">ISU02_13675</name>
</gene>
<dbReference type="SUPFAM" id="SSF55604">
    <property type="entry name" value="Glucose permease domain IIB"/>
    <property type="match status" value="1"/>
</dbReference>
<dbReference type="InterPro" id="IPR001127">
    <property type="entry name" value="PTS_EIIA_1_perm"/>
</dbReference>
<keyword evidence="5" id="KW-0808">Transferase</keyword>
<dbReference type="InterPro" id="IPR011055">
    <property type="entry name" value="Dup_hybrid_motif"/>
</dbReference>
<comment type="subcellular location">
    <subcellularLocation>
        <location evidence="1">Cell membrane</location>
        <topology evidence="1">Multi-pass membrane protein</topology>
    </subcellularLocation>
</comment>
<dbReference type="InterPro" id="IPR036878">
    <property type="entry name" value="Glu_permease_IIB"/>
</dbReference>
<feature type="domain" description="PTS EIIC type-1" evidence="15">
    <location>
        <begin position="122"/>
        <end position="477"/>
    </location>
</feature>
<feature type="transmembrane region" description="Helical" evidence="12">
    <location>
        <begin position="216"/>
        <end position="240"/>
    </location>
</feature>
<feature type="transmembrane region" description="Helical" evidence="12">
    <location>
        <begin position="340"/>
        <end position="361"/>
    </location>
</feature>
<keyword evidence="9 12" id="KW-1133">Transmembrane helix</keyword>
<keyword evidence="4 16" id="KW-0762">Sugar transport</keyword>
<evidence type="ECO:0000256" key="2">
    <source>
        <dbReference type="ARBA" id="ARBA00022448"/>
    </source>
</evidence>
<proteinExistence type="predicted"/>
<dbReference type="PROSITE" id="PS51103">
    <property type="entry name" value="PTS_EIIC_TYPE_1"/>
    <property type="match status" value="1"/>
</dbReference>
<dbReference type="Gene3D" id="3.30.1360.60">
    <property type="entry name" value="Glucose permease domain IIB"/>
    <property type="match status" value="1"/>
</dbReference>
<dbReference type="PROSITE" id="PS01035">
    <property type="entry name" value="PTS_EIIB_TYPE_1_CYS"/>
    <property type="match status" value="1"/>
</dbReference>
<evidence type="ECO:0000256" key="10">
    <source>
        <dbReference type="ARBA" id="ARBA00023136"/>
    </source>
</evidence>
<feature type="transmembrane region" description="Helical" evidence="12">
    <location>
        <begin position="260"/>
        <end position="283"/>
    </location>
</feature>
<sequence>MNSNQKFILGRSWVILKKNYEALSKQIIANVGGVNNVNSLYHCVTRLRFKLKDDSKANKKALEQMEGVLSVVEGNGQYQVVIGNAVSDVYETIMKMYAIKGEQQTGASHEPSTGNVLTRLFNTMSSIFNPIIIALAGAGMIKALLVILTTYVLLENTTSTFKILSAAGNSVFYFLPLFLAVSAAKTFGVNPYISLAIVAALIEPNFMGLIENTGDVVSFIGIPVVLMKYTGTVIPAILAIYVYSKLERQLKKVIPKSIELFALSLVSLLIMVPLTVMVIGPIGVTLGNGLGDLINFVSNKSGLLAGLIIGAGWTYLVIMGIHWGVVPIMVNNLANYGYDVIRPMIAAATFASAGVAFGVFLRSKKKANKAFALSSMVPALLGGITEPIVYGLSIKYRKPLIAQTIAGGIAGAFMAAMKTKAIVYVFPALTTLPAFFGDTFGYYCIGIFMAFSISAALTYILGFDENEASEGEALEKEDLMLSMSACINGEMIPLEQVNDPVFSSKGMGDGVAFIPNEGILYSPVDAVVEMIFPTLHAIGLKTSSGAEILMHIGINTVDLKGEGFATTLKQGDPVKRGQVLIEFDLKKIMGKGYDPTTVLCVTNMDKVQKIEPIIQEHITKNDTVLNVVMEGA</sequence>
<dbReference type="Pfam" id="PF00358">
    <property type="entry name" value="PTS_EIIA_1"/>
    <property type="match status" value="1"/>
</dbReference>
<evidence type="ECO:0000256" key="11">
    <source>
        <dbReference type="PROSITE-ProRule" id="PRU00421"/>
    </source>
</evidence>
<dbReference type="PROSITE" id="PS51093">
    <property type="entry name" value="PTS_EIIA_TYPE_1"/>
    <property type="match status" value="1"/>
</dbReference>
<comment type="caution">
    <text evidence="16">The sequence shown here is derived from an EMBL/GenBank/DDBJ whole genome shotgun (WGS) entry which is preliminary data.</text>
</comment>
<dbReference type="InterPro" id="IPR013013">
    <property type="entry name" value="PTS_EIIC_1"/>
</dbReference>
<dbReference type="PANTHER" id="PTHR30175">
    <property type="entry name" value="PHOSPHOTRANSFERASE SYSTEM TRANSPORT PROTEIN"/>
    <property type="match status" value="1"/>
</dbReference>
<feature type="transmembrane region" description="Helical" evidence="12">
    <location>
        <begin position="303"/>
        <end position="328"/>
    </location>
</feature>
<keyword evidence="8" id="KW-0418">Kinase</keyword>
<evidence type="ECO:0000256" key="5">
    <source>
        <dbReference type="ARBA" id="ARBA00022679"/>
    </source>
</evidence>
<evidence type="ECO:0000256" key="6">
    <source>
        <dbReference type="ARBA" id="ARBA00022683"/>
    </source>
</evidence>
<dbReference type="NCBIfam" id="TIGR00830">
    <property type="entry name" value="PTBA"/>
    <property type="match status" value="1"/>
</dbReference>
<feature type="domain" description="PTS EIIB type-1" evidence="14">
    <location>
        <begin position="21"/>
        <end position="103"/>
    </location>
</feature>
<keyword evidence="2" id="KW-0813">Transport</keyword>
<dbReference type="PROSITE" id="PS51098">
    <property type="entry name" value="PTS_EIIB_TYPE_1"/>
    <property type="match status" value="1"/>
</dbReference>
<evidence type="ECO:0000256" key="4">
    <source>
        <dbReference type="ARBA" id="ARBA00022597"/>
    </source>
</evidence>
<keyword evidence="17" id="KW-1185">Reference proteome</keyword>
<evidence type="ECO:0000256" key="7">
    <source>
        <dbReference type="ARBA" id="ARBA00022692"/>
    </source>
</evidence>
<dbReference type="CDD" id="cd00212">
    <property type="entry name" value="PTS_IIB_glc"/>
    <property type="match status" value="1"/>
</dbReference>
<dbReference type="EMBL" id="JADKNH010000008">
    <property type="protein sequence ID" value="MBF4694166.1"/>
    <property type="molecule type" value="Genomic_DNA"/>
</dbReference>
<accession>A0ABR9ZUL7</accession>
<evidence type="ECO:0000259" key="15">
    <source>
        <dbReference type="PROSITE" id="PS51103"/>
    </source>
</evidence>
<evidence type="ECO:0000259" key="13">
    <source>
        <dbReference type="PROSITE" id="PS51093"/>
    </source>
</evidence>
<dbReference type="Pfam" id="PF00367">
    <property type="entry name" value="PTS_EIIB"/>
    <property type="match status" value="1"/>
</dbReference>